<dbReference type="AlphaFoldDB" id="A0ABD1Q582"/>
<evidence type="ECO:0000313" key="2">
    <source>
        <dbReference type="Proteomes" id="UP001604336"/>
    </source>
</evidence>
<proteinExistence type="predicted"/>
<sequence length="117" mass="13574">MLSLKTRISAQNALIKDLLEDRTNLHDICFSSTNANRDLKLVRSYSFEPLHTGLSWMKMITMQDSMALVNEELERYLEHMDLQEVKRKADVASLKKEIDEMRSQAKLAESRGKTQED</sequence>
<dbReference type="EMBL" id="JBFOLK010000012">
    <property type="protein sequence ID" value="KAL2471316.1"/>
    <property type="molecule type" value="Genomic_DNA"/>
</dbReference>
<name>A0ABD1Q582_9LAMI</name>
<evidence type="ECO:0000313" key="1">
    <source>
        <dbReference type="EMBL" id="KAL2471316.1"/>
    </source>
</evidence>
<comment type="caution">
    <text evidence="1">The sequence shown here is derived from an EMBL/GenBank/DDBJ whole genome shotgun (WGS) entry which is preliminary data.</text>
</comment>
<accession>A0ABD1Q582</accession>
<dbReference type="Proteomes" id="UP001604336">
    <property type="component" value="Unassembled WGS sequence"/>
</dbReference>
<keyword evidence="2" id="KW-1185">Reference proteome</keyword>
<gene>
    <name evidence="1" type="ORF">Adt_39452</name>
</gene>
<protein>
    <submittedName>
        <fullName evidence="1">Uncharacterized protein</fullName>
    </submittedName>
</protein>
<organism evidence="1 2">
    <name type="scientific">Abeliophyllum distichum</name>
    <dbReference type="NCBI Taxonomy" id="126358"/>
    <lineage>
        <taxon>Eukaryota</taxon>
        <taxon>Viridiplantae</taxon>
        <taxon>Streptophyta</taxon>
        <taxon>Embryophyta</taxon>
        <taxon>Tracheophyta</taxon>
        <taxon>Spermatophyta</taxon>
        <taxon>Magnoliopsida</taxon>
        <taxon>eudicotyledons</taxon>
        <taxon>Gunneridae</taxon>
        <taxon>Pentapetalae</taxon>
        <taxon>asterids</taxon>
        <taxon>lamiids</taxon>
        <taxon>Lamiales</taxon>
        <taxon>Oleaceae</taxon>
        <taxon>Forsythieae</taxon>
        <taxon>Abeliophyllum</taxon>
    </lineage>
</organism>
<reference evidence="2" key="1">
    <citation type="submission" date="2024-07" db="EMBL/GenBank/DDBJ databases">
        <title>Two chromosome-level genome assemblies of Korean endemic species Abeliophyllum distichum and Forsythia ovata (Oleaceae).</title>
        <authorList>
            <person name="Jang H."/>
        </authorList>
    </citation>
    <scope>NUCLEOTIDE SEQUENCE [LARGE SCALE GENOMIC DNA]</scope>
</reference>